<dbReference type="GO" id="GO:0005886">
    <property type="term" value="C:plasma membrane"/>
    <property type="evidence" value="ECO:0007669"/>
    <property type="project" value="UniProtKB-SubCell"/>
</dbReference>
<evidence type="ECO:0000313" key="19">
    <source>
        <dbReference type="EMBL" id="MBB3173810.1"/>
    </source>
</evidence>
<dbReference type="PROSITE" id="PS50999">
    <property type="entry name" value="COX2_TM"/>
    <property type="match status" value="1"/>
</dbReference>
<comment type="caution">
    <text evidence="19">The sequence shown here is derived from an EMBL/GenBank/DDBJ whole genome shotgun (WGS) entry which is preliminary data.</text>
</comment>
<dbReference type="Proteomes" id="UP000557688">
    <property type="component" value="Unassembled WGS sequence"/>
</dbReference>
<dbReference type="Gene3D" id="1.10.287.90">
    <property type="match status" value="1"/>
</dbReference>
<dbReference type="PIRSF" id="PIRSF000292">
    <property type="entry name" value="Ubi_od_II"/>
    <property type="match status" value="1"/>
</dbReference>
<dbReference type="GO" id="GO:0042773">
    <property type="term" value="P:ATP synthesis coupled electron transport"/>
    <property type="evidence" value="ECO:0007669"/>
    <property type="project" value="TreeGrafter"/>
</dbReference>
<dbReference type="AlphaFoldDB" id="A0A839V089"/>
<dbReference type="CDD" id="cd04212">
    <property type="entry name" value="CuRO_UO_II"/>
    <property type="match status" value="1"/>
</dbReference>
<keyword evidence="12" id="KW-0564">Palmitate</keyword>
<keyword evidence="9 16" id="KW-1133">Transmembrane helix</keyword>
<evidence type="ECO:0000256" key="7">
    <source>
        <dbReference type="ARBA" id="ARBA00022729"/>
    </source>
</evidence>
<keyword evidence="20" id="KW-1185">Reference proteome</keyword>
<reference evidence="19 20" key="1">
    <citation type="submission" date="2020-08" db="EMBL/GenBank/DDBJ databases">
        <title>Genomic Encyclopedia of Type Strains, Phase III (KMG-III): the genomes of soil and plant-associated and newly described type strains.</title>
        <authorList>
            <person name="Whitman W."/>
        </authorList>
    </citation>
    <scope>NUCLEOTIDE SEQUENCE [LARGE SCALE GENOMIC DNA]</scope>
    <source>
        <strain evidence="19 20">CECT 8088</strain>
    </source>
</reference>
<evidence type="ECO:0000256" key="9">
    <source>
        <dbReference type="ARBA" id="ARBA00022989"/>
    </source>
</evidence>
<dbReference type="GO" id="GO:0005507">
    <property type="term" value="F:copper ion binding"/>
    <property type="evidence" value="ECO:0007669"/>
    <property type="project" value="InterPro"/>
</dbReference>
<dbReference type="InterPro" id="IPR034227">
    <property type="entry name" value="CuRO_UO_II"/>
</dbReference>
<dbReference type="InterPro" id="IPR008972">
    <property type="entry name" value="Cupredoxin"/>
</dbReference>
<keyword evidence="10 14" id="KW-0560">Oxidoreductase</keyword>
<evidence type="ECO:0000256" key="11">
    <source>
        <dbReference type="ARBA" id="ARBA00023136"/>
    </source>
</evidence>
<evidence type="ECO:0000256" key="8">
    <source>
        <dbReference type="ARBA" id="ARBA00022982"/>
    </source>
</evidence>
<dbReference type="Pfam" id="PF00116">
    <property type="entry name" value="COX2"/>
    <property type="match status" value="1"/>
</dbReference>
<feature type="region of interest" description="Disordered" evidence="15">
    <location>
        <begin position="305"/>
        <end position="324"/>
    </location>
</feature>
<evidence type="ECO:0000256" key="4">
    <source>
        <dbReference type="ARBA" id="ARBA00022475"/>
    </source>
</evidence>
<evidence type="ECO:0000256" key="1">
    <source>
        <dbReference type="ARBA" id="ARBA00004651"/>
    </source>
</evidence>
<comment type="subcellular location">
    <subcellularLocation>
        <location evidence="1">Cell membrane</location>
        <topology evidence="1">Multi-pass membrane protein</topology>
    </subcellularLocation>
</comment>
<gene>
    <name evidence="19" type="ORF">FHR90_001642</name>
</gene>
<dbReference type="RefSeq" id="WP_266152807.1">
    <property type="nucleotide sequence ID" value="NZ_JACHXV010000005.1"/>
</dbReference>
<evidence type="ECO:0000256" key="10">
    <source>
        <dbReference type="ARBA" id="ARBA00023002"/>
    </source>
</evidence>
<dbReference type="InterPro" id="IPR045187">
    <property type="entry name" value="CcO_II"/>
</dbReference>
<feature type="domain" description="Cytochrome oxidase subunit II copper A binding" evidence="17">
    <location>
        <begin position="134"/>
        <end position="247"/>
    </location>
</feature>
<dbReference type="GO" id="GO:0009486">
    <property type="term" value="F:cytochrome bo3 ubiquinol oxidase activity"/>
    <property type="evidence" value="ECO:0007669"/>
    <property type="project" value="InterPro"/>
</dbReference>
<dbReference type="GO" id="GO:0016682">
    <property type="term" value="F:oxidoreductase activity, acting on diphenols and related substances as donors, oxygen as acceptor"/>
    <property type="evidence" value="ECO:0007669"/>
    <property type="project" value="InterPro"/>
</dbReference>
<evidence type="ECO:0000256" key="3">
    <source>
        <dbReference type="ARBA" id="ARBA00022448"/>
    </source>
</evidence>
<organism evidence="19 20">
    <name type="scientific">Endobacter medicaginis</name>
    <dbReference type="NCBI Taxonomy" id="1181271"/>
    <lineage>
        <taxon>Bacteria</taxon>
        <taxon>Pseudomonadati</taxon>
        <taxon>Pseudomonadota</taxon>
        <taxon>Alphaproteobacteria</taxon>
        <taxon>Acetobacterales</taxon>
        <taxon>Acetobacteraceae</taxon>
        <taxon>Endobacter</taxon>
    </lineage>
</organism>
<keyword evidence="3 14" id="KW-0813">Transport</keyword>
<keyword evidence="6 16" id="KW-0812">Transmembrane</keyword>
<proteinExistence type="inferred from homology"/>
<dbReference type="InterPro" id="IPR036257">
    <property type="entry name" value="Cyt_c_oxidase_su2_TM_sf"/>
</dbReference>
<dbReference type="PROSITE" id="PS50857">
    <property type="entry name" value="COX2_CUA"/>
    <property type="match status" value="1"/>
</dbReference>
<keyword evidence="5 14" id="KW-0679">Respiratory chain</keyword>
<dbReference type="SUPFAM" id="SSF49503">
    <property type="entry name" value="Cupredoxins"/>
    <property type="match status" value="1"/>
</dbReference>
<dbReference type="PANTHER" id="PTHR22888:SF18">
    <property type="entry name" value="CYTOCHROME BO(3) UBIQUINOL OXIDASE SUBUNIT 2"/>
    <property type="match status" value="1"/>
</dbReference>
<evidence type="ECO:0000256" key="16">
    <source>
        <dbReference type="SAM" id="Phobius"/>
    </source>
</evidence>
<dbReference type="InterPro" id="IPR010514">
    <property type="entry name" value="COX_ARM"/>
</dbReference>
<dbReference type="InterPro" id="IPR006333">
    <property type="entry name" value="Cyt_o_ubiquinol_oxidase_su2"/>
</dbReference>
<feature type="domain" description="Cytochrome oxidase subunit II transmembrane region profile" evidence="18">
    <location>
        <begin position="20"/>
        <end position="117"/>
    </location>
</feature>
<dbReference type="GO" id="GO:0004129">
    <property type="term" value="F:cytochrome-c oxidase activity"/>
    <property type="evidence" value="ECO:0007669"/>
    <property type="project" value="UniProtKB-UniRule"/>
</dbReference>
<protein>
    <recommendedName>
        <fullName evidence="14">Ubiquinol oxidase subunit 2</fullName>
    </recommendedName>
</protein>
<dbReference type="Gene3D" id="2.60.40.420">
    <property type="entry name" value="Cupredoxins - blue copper proteins"/>
    <property type="match status" value="1"/>
</dbReference>
<accession>A0A839V089</accession>
<dbReference type="PANTHER" id="PTHR22888">
    <property type="entry name" value="CYTOCHROME C OXIDASE, SUBUNIT II"/>
    <property type="match status" value="1"/>
</dbReference>
<sequence>MPAGGVLRRVSPAALLSLALPLGGCEGVLNPMGAVGEAERTLIFTAVGLMLLVVVPVIVLTLWFAWHYRASNTRARYLPDFHHSTAIEITVWAVPCLIIAILGYITFETTHSLDPYRPLTTAEAGVVPDPAAANKPLEVEVVALDWKWLFIYPEQHVATINEVAFPVNRPVDFVITSDTVMNSFFIPQLGTQIYAMAGMKTQLHLIANKPGTYFGQSANFSGDGFSDMHFNAIATATPADFDTWLDHVRASGRALDAGAIAELEKPTIAVPATYFGSVEGNPFQAYIDKFMGKGEAMRDAMHGADAAPAGETMPGMSGHSGMGN</sequence>
<evidence type="ECO:0000259" key="17">
    <source>
        <dbReference type="PROSITE" id="PS50857"/>
    </source>
</evidence>
<evidence type="ECO:0000256" key="13">
    <source>
        <dbReference type="ARBA" id="ARBA00023288"/>
    </source>
</evidence>
<comment type="similarity">
    <text evidence="2 14">Belongs to the cytochrome c oxidase subunit 2 family.</text>
</comment>
<feature type="transmembrane region" description="Helical" evidence="16">
    <location>
        <begin position="86"/>
        <end position="107"/>
    </location>
</feature>
<name>A0A839V089_9PROT</name>
<keyword evidence="13" id="KW-0449">Lipoprotein</keyword>
<evidence type="ECO:0000256" key="5">
    <source>
        <dbReference type="ARBA" id="ARBA00022660"/>
    </source>
</evidence>
<dbReference type="InterPro" id="IPR002429">
    <property type="entry name" value="CcO_II-like_C"/>
</dbReference>
<dbReference type="SUPFAM" id="SSF81464">
    <property type="entry name" value="Cytochrome c oxidase subunit II-like, transmembrane region"/>
    <property type="match status" value="1"/>
</dbReference>
<evidence type="ECO:0000256" key="2">
    <source>
        <dbReference type="ARBA" id="ARBA00007866"/>
    </source>
</evidence>
<keyword evidence="11 14" id="KW-0472">Membrane</keyword>
<evidence type="ECO:0000256" key="15">
    <source>
        <dbReference type="SAM" id="MobiDB-lite"/>
    </source>
</evidence>
<keyword evidence="8 14" id="KW-0249">Electron transport</keyword>
<evidence type="ECO:0000259" key="18">
    <source>
        <dbReference type="PROSITE" id="PS50999"/>
    </source>
</evidence>
<dbReference type="InterPro" id="IPR011759">
    <property type="entry name" value="Cyt_c_oxidase_su2_TM_dom"/>
</dbReference>
<keyword evidence="4 14" id="KW-1003">Cell membrane</keyword>
<evidence type="ECO:0000256" key="12">
    <source>
        <dbReference type="ARBA" id="ARBA00023139"/>
    </source>
</evidence>
<keyword evidence="7" id="KW-0732">Signal</keyword>
<evidence type="ECO:0000256" key="6">
    <source>
        <dbReference type="ARBA" id="ARBA00022692"/>
    </source>
</evidence>
<dbReference type="PRINTS" id="PR01166">
    <property type="entry name" value="CYCOXIDASEII"/>
</dbReference>
<evidence type="ECO:0000256" key="14">
    <source>
        <dbReference type="PIRNR" id="PIRNR000292"/>
    </source>
</evidence>
<dbReference type="Pfam" id="PF06481">
    <property type="entry name" value="COX_ARM"/>
    <property type="match status" value="1"/>
</dbReference>
<dbReference type="NCBIfam" id="TIGR01433">
    <property type="entry name" value="CyoA"/>
    <property type="match status" value="1"/>
</dbReference>
<evidence type="ECO:0000313" key="20">
    <source>
        <dbReference type="Proteomes" id="UP000557688"/>
    </source>
</evidence>
<dbReference type="EMBL" id="JACHXV010000005">
    <property type="protein sequence ID" value="MBB3173810.1"/>
    <property type="molecule type" value="Genomic_DNA"/>
</dbReference>
<feature type="transmembrane region" description="Helical" evidence="16">
    <location>
        <begin position="41"/>
        <end position="66"/>
    </location>
</feature>